<dbReference type="InterPro" id="IPR045326">
    <property type="entry name" value="ATG17-like_dom"/>
</dbReference>
<gene>
    <name evidence="9" type="ORF">FOB60_001891</name>
</gene>
<keyword evidence="3 6" id="KW-0963">Cytoplasm</keyword>
<evidence type="ECO:0000256" key="7">
    <source>
        <dbReference type="SAM" id="Coils"/>
    </source>
</evidence>
<feature type="domain" description="Autophagy protein ATG17-like" evidence="8">
    <location>
        <begin position="22"/>
        <end position="423"/>
    </location>
</feature>
<proteinExistence type="inferred from homology"/>
<name>A0A8X7TBU5_CANPA</name>
<dbReference type="PANTHER" id="PTHR28005:SF1">
    <property type="entry name" value="AUTOPHAGY-RELATED PROTEIN 17"/>
    <property type="match status" value="1"/>
</dbReference>
<dbReference type="Pfam" id="PF04108">
    <property type="entry name" value="ATG17_like"/>
    <property type="match status" value="1"/>
</dbReference>
<keyword evidence="4 6" id="KW-0072">Autophagy</keyword>
<dbReference type="GO" id="GO:0060090">
    <property type="term" value="F:molecular adaptor activity"/>
    <property type="evidence" value="ECO:0007669"/>
    <property type="project" value="TreeGrafter"/>
</dbReference>
<comment type="function">
    <text evidence="6">Autophagy-specific protein that functions in response to autophagy-inducing signals as a scaffold to recruit other ATG proteins to organize preautophagosomal structure (PAS) formation. Modulates the timing and magnitude of the autophagy response, such as the size of the sequestering vesicles. Plays particularly a role in pexophagy and nucleophagy.</text>
</comment>
<feature type="coiled-coil region" evidence="7">
    <location>
        <begin position="16"/>
        <end position="79"/>
    </location>
</feature>
<keyword evidence="5" id="KW-0472">Membrane</keyword>
<dbReference type="GO" id="GO:0034727">
    <property type="term" value="P:piecemeal microautophagy of the nucleus"/>
    <property type="evidence" value="ECO:0007669"/>
    <property type="project" value="TreeGrafter"/>
</dbReference>
<reference evidence="9" key="1">
    <citation type="submission" date="2020-03" db="EMBL/GenBank/DDBJ databases">
        <title>FDA dAtabase for Regulatory Grade micrObial Sequences (FDA-ARGOS): Supporting development and validation of Infectious Disease Dx tests.</title>
        <authorList>
            <person name="Campos J."/>
            <person name="Goldberg B."/>
            <person name="Tallon L."/>
            <person name="Sadzewicz L."/>
            <person name="Vavikolanu K."/>
            <person name="Mehta A."/>
            <person name="Aluvathingal J."/>
            <person name="Nadendla S."/>
            <person name="Nandy P."/>
            <person name="Geyer C."/>
            <person name="Yan Y."/>
            <person name="Sichtig H."/>
        </authorList>
    </citation>
    <scope>NUCLEOTIDE SEQUENCE [LARGE SCALE GENOMIC DNA]</scope>
    <source>
        <strain evidence="9">FDAARGOS_652</strain>
    </source>
</reference>
<evidence type="ECO:0000313" key="9">
    <source>
        <dbReference type="EMBL" id="KAF6057336.1"/>
    </source>
</evidence>
<evidence type="ECO:0000256" key="4">
    <source>
        <dbReference type="ARBA" id="ARBA00023006"/>
    </source>
</evidence>
<evidence type="ECO:0000313" key="10">
    <source>
        <dbReference type="Proteomes" id="UP000590412"/>
    </source>
</evidence>
<evidence type="ECO:0000256" key="3">
    <source>
        <dbReference type="ARBA" id="ARBA00022490"/>
    </source>
</evidence>
<comment type="caution">
    <text evidence="9">The sequence shown here is derived from an EMBL/GenBank/DDBJ whole genome shotgun (WGS) entry which is preliminary data.</text>
</comment>
<dbReference type="InterPro" id="IPR007240">
    <property type="entry name" value="Atg17"/>
</dbReference>
<comment type="subcellular location">
    <subcellularLocation>
        <location evidence="6">Cytoplasm</location>
    </subcellularLocation>
    <subcellularLocation>
        <location evidence="6">Preautophagosomal structure membrane</location>
        <topology evidence="6">Peripheral membrane protein</topology>
    </subcellularLocation>
</comment>
<dbReference type="OrthoDB" id="1937984at2759"/>
<evidence type="ECO:0000256" key="1">
    <source>
        <dbReference type="ARBA" id="ARBA00006259"/>
    </source>
</evidence>
<dbReference type="PANTHER" id="PTHR28005">
    <property type="entry name" value="AUTOPHAGY-RELATED PROTEIN 17"/>
    <property type="match status" value="1"/>
</dbReference>
<dbReference type="EMBL" id="JABWAB010000003">
    <property type="protein sequence ID" value="KAF6057336.1"/>
    <property type="molecule type" value="Genomic_DNA"/>
</dbReference>
<dbReference type="GO" id="GO:0000422">
    <property type="term" value="P:autophagy of mitochondrion"/>
    <property type="evidence" value="ECO:0007669"/>
    <property type="project" value="TreeGrafter"/>
</dbReference>
<evidence type="ECO:0000256" key="6">
    <source>
        <dbReference type="RuleBase" id="RU368080"/>
    </source>
</evidence>
<accession>A0A8X7TBU5</accession>
<evidence type="ECO:0000259" key="8">
    <source>
        <dbReference type="Pfam" id="PF04108"/>
    </source>
</evidence>
<sequence length="476" mass="55013">MTDRSNIGITQVTQWRDEAQQTLKKAQKLCTAAQLSLEKTRQDLTVQLPIELDSAEHLLESYQSQYELVDKHIKNLKRLLAENVDRVFADIEGTLEPSLRQLDTTITKMRSIKVPSFVLTSEEIAPRTLLDFIATESIDIMKENINIYRTNCAKLKRLLSDEFQSGILNPFHLFSTQHGVINTEFDRLGPIQIEYRTAHGNILESKGVMGTTLKENQALENELVSLLQMLTNHYDQCNKAVELLSSESSNVNVNIEVLATDANELSEVFNDLTLVYEIVLTNESKSNKTFQQYRSYIDTCGSLLRTEIANIREFKVAKLPSFMLLLNESIEVLRTCSITDVTPADSSPCEIYSETIEQLVYHYSQFIDIFETKYLTELHHEEFIYPRKFLKRIDGFLNEELYRMQLEETNRRRSWLAKYGEFIPREFKLPGEDEMPTVVQVITEGLERIQKQDGIEKFNDGAEKQLLDLIRSLKRK</sequence>
<dbReference type="AlphaFoldDB" id="A0A8X7TBU5"/>
<dbReference type="GO" id="GO:0000045">
    <property type="term" value="P:autophagosome assembly"/>
    <property type="evidence" value="ECO:0007669"/>
    <property type="project" value="TreeGrafter"/>
</dbReference>
<organism evidence="9 10">
    <name type="scientific">Candida parapsilosis</name>
    <name type="common">Yeast</name>
    <dbReference type="NCBI Taxonomy" id="5480"/>
    <lineage>
        <taxon>Eukaryota</taxon>
        <taxon>Fungi</taxon>
        <taxon>Dikarya</taxon>
        <taxon>Ascomycota</taxon>
        <taxon>Saccharomycotina</taxon>
        <taxon>Pichiomycetes</taxon>
        <taxon>Debaryomycetaceae</taxon>
        <taxon>Candida/Lodderomyces clade</taxon>
        <taxon>Candida</taxon>
    </lineage>
</organism>
<dbReference type="GO" id="GO:0034045">
    <property type="term" value="C:phagophore assembly site membrane"/>
    <property type="evidence" value="ECO:0007669"/>
    <property type="project" value="UniProtKB-SubCell"/>
</dbReference>
<dbReference type="GO" id="GO:0030295">
    <property type="term" value="F:protein kinase activator activity"/>
    <property type="evidence" value="ECO:0007669"/>
    <property type="project" value="TreeGrafter"/>
</dbReference>
<comment type="similarity">
    <text evidence="1 6">Belongs to the ATG17 family.</text>
</comment>
<evidence type="ECO:0000256" key="2">
    <source>
        <dbReference type="ARBA" id="ARBA00013806"/>
    </source>
</evidence>
<evidence type="ECO:0000256" key="5">
    <source>
        <dbReference type="ARBA" id="ARBA00023136"/>
    </source>
</evidence>
<dbReference type="Proteomes" id="UP000590412">
    <property type="component" value="Unassembled WGS sequence"/>
</dbReference>
<keyword evidence="7" id="KW-0175">Coiled coil</keyword>
<protein>
    <recommendedName>
        <fullName evidence="2 6">Autophagy-related protein 17</fullName>
    </recommendedName>
</protein>
<dbReference type="GO" id="GO:1990316">
    <property type="term" value="C:Atg1/ULK1 kinase complex"/>
    <property type="evidence" value="ECO:0007669"/>
    <property type="project" value="TreeGrafter"/>
</dbReference>